<evidence type="ECO:0000256" key="1">
    <source>
        <dbReference type="SAM" id="Phobius"/>
    </source>
</evidence>
<dbReference type="AlphaFoldDB" id="A0A815NF37"/>
<protein>
    <submittedName>
        <fullName evidence="3">Uncharacterized protein</fullName>
    </submittedName>
</protein>
<keyword evidence="1" id="KW-0472">Membrane</keyword>
<proteinExistence type="predicted"/>
<comment type="caution">
    <text evidence="3">The sequence shown here is derived from an EMBL/GenBank/DDBJ whole genome shotgun (WGS) entry which is preliminary data.</text>
</comment>
<evidence type="ECO:0000313" key="3">
    <source>
        <dbReference type="EMBL" id="CAF1438659.1"/>
    </source>
</evidence>
<dbReference type="Gene3D" id="2.60.120.260">
    <property type="entry name" value="Galactose-binding domain-like"/>
    <property type="match status" value="1"/>
</dbReference>
<evidence type="ECO:0000313" key="4">
    <source>
        <dbReference type="Proteomes" id="UP000663828"/>
    </source>
</evidence>
<keyword evidence="4" id="KW-1185">Reference proteome</keyword>
<sequence>MITKSIHDPSPVEVLETQSTNSEICIKTTVARSKTSYVDRGKKRKFLFVILWTTVTVFIVLVVILLVTNAKHNVAETTTVTTPTAVSTTGSALVQTSSGTNISSTTALSSSATSAPTTTGMASQLPLVSADGTIRGVYNTTVGASSTGSTAGTGVGQYAASDPPANACDNDTSTKYLNLGSCNQTDNSSLCGLNTGLYLELQRGSSLVTGIQSCTANDSLESDPLIVSLEGSNLSGTNLTLGISWSLIYNGTSGLGTDPGRSSCGSIQSINNSVQYKSYRFLVFGKRSMSNSVQYSEVRLFGY</sequence>
<dbReference type="EMBL" id="CAJNOJ010000411">
    <property type="protein sequence ID" value="CAF1438659.1"/>
    <property type="molecule type" value="Genomic_DNA"/>
</dbReference>
<dbReference type="Proteomes" id="UP000663828">
    <property type="component" value="Unassembled WGS sequence"/>
</dbReference>
<reference evidence="3" key="1">
    <citation type="submission" date="2021-02" db="EMBL/GenBank/DDBJ databases">
        <authorList>
            <person name="Nowell W R."/>
        </authorList>
    </citation>
    <scope>NUCLEOTIDE SEQUENCE</scope>
</reference>
<evidence type="ECO:0000313" key="2">
    <source>
        <dbReference type="EMBL" id="CAF1062948.1"/>
    </source>
</evidence>
<dbReference type="EMBL" id="CAJNOR010001042">
    <property type="protein sequence ID" value="CAF1062948.1"/>
    <property type="molecule type" value="Genomic_DNA"/>
</dbReference>
<keyword evidence="1" id="KW-0812">Transmembrane</keyword>
<evidence type="ECO:0000313" key="5">
    <source>
        <dbReference type="Proteomes" id="UP000663852"/>
    </source>
</evidence>
<gene>
    <name evidence="3" type="ORF">EDS130_LOCUS38706</name>
    <name evidence="2" type="ORF">XAT740_LOCUS16386</name>
</gene>
<organism evidence="3 5">
    <name type="scientific">Adineta ricciae</name>
    <name type="common">Rotifer</name>
    <dbReference type="NCBI Taxonomy" id="249248"/>
    <lineage>
        <taxon>Eukaryota</taxon>
        <taxon>Metazoa</taxon>
        <taxon>Spiralia</taxon>
        <taxon>Gnathifera</taxon>
        <taxon>Rotifera</taxon>
        <taxon>Eurotatoria</taxon>
        <taxon>Bdelloidea</taxon>
        <taxon>Adinetida</taxon>
        <taxon>Adinetidae</taxon>
        <taxon>Adineta</taxon>
    </lineage>
</organism>
<accession>A0A815NF37</accession>
<feature type="transmembrane region" description="Helical" evidence="1">
    <location>
        <begin position="46"/>
        <end position="67"/>
    </location>
</feature>
<dbReference type="Proteomes" id="UP000663852">
    <property type="component" value="Unassembled WGS sequence"/>
</dbReference>
<keyword evidence="1" id="KW-1133">Transmembrane helix</keyword>
<name>A0A815NF37_ADIRI</name>